<feature type="signal peptide" evidence="1">
    <location>
        <begin position="1"/>
        <end position="25"/>
    </location>
</feature>
<keyword evidence="2" id="KW-0489">Methyltransferase</keyword>
<dbReference type="EMBL" id="VRSV01000001">
    <property type="protein sequence ID" value="TXK13758.1"/>
    <property type="molecule type" value="Genomic_DNA"/>
</dbReference>
<keyword evidence="3" id="KW-1185">Reference proteome</keyword>
<gene>
    <name evidence="2" type="ORF">FVP77_02035</name>
</gene>
<organism evidence="2 3">
    <name type="scientific">Microbacterium hatanonis</name>
    <dbReference type="NCBI Taxonomy" id="404366"/>
    <lineage>
        <taxon>Bacteria</taxon>
        <taxon>Bacillati</taxon>
        <taxon>Actinomycetota</taxon>
        <taxon>Actinomycetes</taxon>
        <taxon>Micrococcales</taxon>
        <taxon>Microbacteriaceae</taxon>
        <taxon>Microbacterium</taxon>
    </lineage>
</organism>
<evidence type="ECO:0000256" key="1">
    <source>
        <dbReference type="SAM" id="SignalP"/>
    </source>
</evidence>
<keyword evidence="2" id="KW-0808">Transferase</keyword>
<proteinExistence type="predicted"/>
<dbReference type="OrthoDB" id="3267550at2"/>
<sequence length="159" mass="16350">MKSRLIASVALSAAVLLGTSGCALVSTQATQLPYSPGDGVNIPDSGPLKVRNVVIISDAEGEAANMIAAIVNESDEPQTLNLELGEGSTAQTATVRVGARETVSLGDSAENEPPLALDAIDGVPGSTIPVYFQSGDSEGVLYQVPVLDGELDYYGDFQP</sequence>
<evidence type="ECO:0000313" key="2">
    <source>
        <dbReference type="EMBL" id="TXK13758.1"/>
    </source>
</evidence>
<reference evidence="2 3" key="1">
    <citation type="submission" date="2019-08" db="EMBL/GenBank/DDBJ databases">
        <authorList>
            <person name="Dong K."/>
        </authorList>
    </citation>
    <scope>NUCLEOTIDE SEQUENCE [LARGE SCALE GENOMIC DNA]</scope>
    <source>
        <strain evidence="2 3">JCM14558</strain>
    </source>
</reference>
<feature type="chain" id="PRO_5022676597" evidence="1">
    <location>
        <begin position="26"/>
        <end position="159"/>
    </location>
</feature>
<dbReference type="Proteomes" id="UP000321034">
    <property type="component" value="Unassembled WGS sequence"/>
</dbReference>
<dbReference type="AlphaFoldDB" id="A0A5C8I3V1"/>
<evidence type="ECO:0000313" key="3">
    <source>
        <dbReference type="Proteomes" id="UP000321034"/>
    </source>
</evidence>
<dbReference type="PROSITE" id="PS51257">
    <property type="entry name" value="PROKAR_LIPOPROTEIN"/>
    <property type="match status" value="1"/>
</dbReference>
<name>A0A5C8I3V1_9MICO</name>
<protein>
    <submittedName>
        <fullName evidence="2">DNA modification methylase</fullName>
    </submittedName>
</protein>
<keyword evidence="1" id="KW-0732">Signal</keyword>
<comment type="caution">
    <text evidence="2">The sequence shown here is derived from an EMBL/GenBank/DDBJ whole genome shotgun (WGS) entry which is preliminary data.</text>
</comment>
<dbReference type="GO" id="GO:0032259">
    <property type="term" value="P:methylation"/>
    <property type="evidence" value="ECO:0007669"/>
    <property type="project" value="UniProtKB-KW"/>
</dbReference>
<accession>A0A5C8I3V1</accession>
<dbReference type="GO" id="GO:0008168">
    <property type="term" value="F:methyltransferase activity"/>
    <property type="evidence" value="ECO:0007669"/>
    <property type="project" value="UniProtKB-KW"/>
</dbReference>